<protein>
    <submittedName>
        <fullName evidence="2">Uncharacterized protein</fullName>
    </submittedName>
</protein>
<feature type="compositionally biased region" description="Low complexity" evidence="1">
    <location>
        <begin position="193"/>
        <end position="206"/>
    </location>
</feature>
<evidence type="ECO:0000313" key="3">
    <source>
        <dbReference type="Proteomes" id="UP000249166"/>
    </source>
</evidence>
<reference evidence="2 3" key="1">
    <citation type="submission" date="2018-04" db="EMBL/GenBank/DDBJ databases">
        <title>Bacteria isolated from cave deposits of Manipur.</title>
        <authorList>
            <person name="Sahoo D."/>
            <person name="Sarangthem I."/>
            <person name="Nandeibam J."/>
        </authorList>
    </citation>
    <scope>NUCLEOTIDE SEQUENCE [LARGE SCALE GENOMIC DNA]</scope>
    <source>
        <strain evidence="3">mrc11</strain>
    </source>
</reference>
<feature type="region of interest" description="Disordered" evidence="1">
    <location>
        <begin position="79"/>
        <end position="208"/>
    </location>
</feature>
<evidence type="ECO:0000313" key="2">
    <source>
        <dbReference type="EMBL" id="RAM38664.1"/>
    </source>
</evidence>
<feature type="region of interest" description="Disordered" evidence="1">
    <location>
        <begin position="1"/>
        <end position="34"/>
    </location>
</feature>
<dbReference type="AlphaFoldDB" id="A0A328HKF2"/>
<organism evidence="2 3">
    <name type="scientific">Arthrobacter globiformis</name>
    <dbReference type="NCBI Taxonomy" id="1665"/>
    <lineage>
        <taxon>Bacteria</taxon>
        <taxon>Bacillati</taxon>
        <taxon>Actinomycetota</taxon>
        <taxon>Actinomycetes</taxon>
        <taxon>Micrococcales</taxon>
        <taxon>Micrococcaceae</taxon>
        <taxon>Arthrobacter</taxon>
    </lineage>
</organism>
<sequence length="242" mass="24716">MADGRVSEPEPMPVASPHDSDTGYQPGDSVLADLGRTEVPPLGALREMPGPGDAVGSVIQRIQALPVQSLQRTVDLTGAVPARAGHSPSPHYLRGTSGDGVADPPTQDPVVLALAAPVPRTGGPPGHADGSSDNVQRLSVPETPEAEPPTATAQVATPPGFFAPSSPAEAGNQAPPGDTALPEQAAPTATERPTAGAPGPLGAATPDQLEELAKRLAGPLIRRIKAEMLLDRERRGLRTDSN</sequence>
<evidence type="ECO:0000256" key="1">
    <source>
        <dbReference type="SAM" id="MobiDB-lite"/>
    </source>
</evidence>
<proteinExistence type="predicted"/>
<comment type="caution">
    <text evidence="2">The sequence shown here is derived from an EMBL/GenBank/DDBJ whole genome shotgun (WGS) entry which is preliminary data.</text>
</comment>
<gene>
    <name evidence="2" type="ORF">DBZ45_03520</name>
</gene>
<feature type="compositionally biased region" description="Low complexity" evidence="1">
    <location>
        <begin position="140"/>
        <end position="159"/>
    </location>
</feature>
<name>A0A328HKF2_ARTGO</name>
<accession>A0A328HKF2</accession>
<dbReference type="Proteomes" id="UP000249166">
    <property type="component" value="Unassembled WGS sequence"/>
</dbReference>
<dbReference type="EMBL" id="QLNP01000042">
    <property type="protein sequence ID" value="RAM38664.1"/>
    <property type="molecule type" value="Genomic_DNA"/>
</dbReference>